<dbReference type="RefSeq" id="WP_236959495.1">
    <property type="nucleotide sequence ID" value="NZ_JAETXX010000007.1"/>
</dbReference>
<sequence>KKDGSIKKQQAGKTINASETTKGIGLIDFHTLFERNTHQKQQHLKNVRGRVFSIYNPLKNNNEIIGLDDFRTSLLKKGIKLNVLRAKSGALKDAIIGVSFTDQKSSIKYNGEEIKLKWSELSKMINDDFSDLKEEKELNHFKNEIPNKVQKSELLSEIAKVFKHNNISSPNDYQEDLRKKKKKRRFL</sequence>
<protein>
    <recommendedName>
        <fullName evidence="3">Mobilization protein</fullName>
    </recommendedName>
</protein>
<dbReference type="EMBL" id="JAETXX010000007">
    <property type="protein sequence ID" value="MCF8715530.1"/>
    <property type="molecule type" value="Genomic_DNA"/>
</dbReference>
<proteinExistence type="predicted"/>
<keyword evidence="2" id="KW-1185">Reference proteome</keyword>
<comment type="caution">
    <text evidence="1">The sequence shown here is derived from an EMBL/GenBank/DDBJ whole genome shotgun (WGS) entry which is preliminary data.</text>
</comment>
<dbReference type="Proteomes" id="UP000829517">
    <property type="component" value="Unassembled WGS sequence"/>
</dbReference>
<organism evidence="1 2">
    <name type="scientific">Joostella atrarenae</name>
    <dbReference type="NCBI Taxonomy" id="679257"/>
    <lineage>
        <taxon>Bacteria</taxon>
        <taxon>Pseudomonadati</taxon>
        <taxon>Bacteroidota</taxon>
        <taxon>Flavobacteriia</taxon>
        <taxon>Flavobacteriales</taxon>
        <taxon>Flavobacteriaceae</taxon>
        <taxon>Joostella</taxon>
    </lineage>
</organism>
<evidence type="ECO:0008006" key="3">
    <source>
        <dbReference type="Google" id="ProtNLM"/>
    </source>
</evidence>
<gene>
    <name evidence="1" type="ORF">JM658_11910</name>
</gene>
<evidence type="ECO:0000313" key="2">
    <source>
        <dbReference type="Proteomes" id="UP000829517"/>
    </source>
</evidence>
<evidence type="ECO:0000313" key="1">
    <source>
        <dbReference type="EMBL" id="MCF8715530.1"/>
    </source>
</evidence>
<accession>A0ABS9J569</accession>
<feature type="non-terminal residue" evidence="1">
    <location>
        <position position="1"/>
    </location>
</feature>
<name>A0ABS9J569_9FLAO</name>
<reference evidence="1 2" key="1">
    <citation type="submission" date="2021-01" db="EMBL/GenBank/DDBJ databases">
        <title>Genome sequencing of Joostella atrarenae M1-2 (= KCTC 23194).</title>
        <authorList>
            <person name="Zakaria M.R."/>
            <person name="Lam M.Q."/>
            <person name="Chong C.S."/>
        </authorList>
    </citation>
    <scope>NUCLEOTIDE SEQUENCE [LARGE SCALE GENOMIC DNA]</scope>
    <source>
        <strain evidence="1 2">M1-2</strain>
    </source>
</reference>